<dbReference type="KEGG" id="mbg:BN140_1136"/>
<dbReference type="PANTHER" id="PTHR36449:SF1">
    <property type="entry name" value="ACETYLTRANSFERASE"/>
    <property type="match status" value="1"/>
</dbReference>
<evidence type="ECO:0000256" key="1">
    <source>
        <dbReference type="ARBA" id="ARBA00022491"/>
    </source>
</evidence>
<dbReference type="PANTHER" id="PTHR36449">
    <property type="entry name" value="ACETYLTRANSFERASE-RELATED"/>
    <property type="match status" value="1"/>
</dbReference>
<organism evidence="7 8">
    <name type="scientific">Methanoculleus bourgensis (strain ATCC 43281 / DSM 3045 / OCM 15 / MS2)</name>
    <name type="common">Methanogenium bourgense</name>
    <dbReference type="NCBI Taxonomy" id="1201294"/>
    <lineage>
        <taxon>Archaea</taxon>
        <taxon>Methanobacteriati</taxon>
        <taxon>Methanobacteriota</taxon>
        <taxon>Stenosarchaea group</taxon>
        <taxon>Methanomicrobia</taxon>
        <taxon>Methanomicrobiales</taxon>
        <taxon>Methanomicrobiaceae</taxon>
        <taxon>Methanoculleus</taxon>
    </lineage>
</organism>
<dbReference type="PATRIC" id="fig|1201294.9.peg.1255"/>
<dbReference type="GO" id="GO:0016747">
    <property type="term" value="F:acyltransferase activity, transferring groups other than amino-acyl groups"/>
    <property type="evidence" value="ECO:0007669"/>
    <property type="project" value="InterPro"/>
</dbReference>
<evidence type="ECO:0000313" key="7">
    <source>
        <dbReference type="EMBL" id="CCJ36059.1"/>
    </source>
</evidence>
<protein>
    <recommendedName>
        <fullName evidence="6">N-acetyltransferase domain-containing protein</fullName>
    </recommendedName>
</protein>
<dbReference type="Gene3D" id="3.40.630.30">
    <property type="match status" value="1"/>
</dbReference>
<evidence type="ECO:0000256" key="4">
    <source>
        <dbReference type="ARBA" id="ARBA00023315"/>
    </source>
</evidence>
<keyword evidence="4" id="KW-0012">Acyltransferase</keyword>
<dbReference type="GeneID" id="13355398"/>
<sequence>MNTKIPFDNLSFSLLTEDIDVSLFQCRELDLTEFLVEDALENQAARLSVTRIVSYEEQIVGFFTLTNDCIIRKGISDNDGEEWYPYPHYPALKIARLATHREFEGRGIGRAMLLKTVAIAMRLSQYVGCRMITVDAKPKSEGFYLCGVEGAEREDPLRKLGDGSGAPSFCFTFTPHGSSLYQRTRDYSCDNRQERF</sequence>
<keyword evidence="2" id="KW-1277">Toxin-antitoxin system</keyword>
<gene>
    <name evidence="7" type="ordered locus">BN140_1136</name>
</gene>
<evidence type="ECO:0000256" key="2">
    <source>
        <dbReference type="ARBA" id="ARBA00022649"/>
    </source>
</evidence>
<keyword evidence="3" id="KW-0808">Transferase</keyword>
<dbReference type="BioCyc" id="MBOU1201294:BN140_RS05665-MONOMER"/>
<reference evidence="8" key="1">
    <citation type="journal article" date="2012" name="J. Bacteriol.">
        <title>Complete genome sequence of the hydrogenotrophic, methanogenic archaeon Methanoculleus bourgensis strain MS2T, isolated from a sewage sludge digester.</title>
        <authorList>
            <person name="Maus I."/>
            <person name="Wibberg D."/>
            <person name="Stantscheff R."/>
            <person name="Eikmeyer F.G."/>
            <person name="Seffner A."/>
            <person name="Boelter J."/>
            <person name="Szczepanowski R."/>
            <person name="Blom J."/>
            <person name="Jaenicke S."/>
            <person name="Konig H."/>
            <person name="Puhler A."/>
            <person name="Schluter A."/>
        </authorList>
    </citation>
    <scope>NUCLEOTIDE SEQUENCE [LARGE SCALE GENOMIC DNA]</scope>
    <source>
        <strain evidence="8">ATCC 43281 / DSM 3045 / OCM 15 / MS2</strain>
    </source>
</reference>
<dbReference type="InterPro" id="IPR016181">
    <property type="entry name" value="Acyl_CoA_acyltransferase"/>
</dbReference>
<dbReference type="CDD" id="cd04301">
    <property type="entry name" value="NAT_SF"/>
    <property type="match status" value="1"/>
</dbReference>
<evidence type="ECO:0000259" key="6">
    <source>
        <dbReference type="PROSITE" id="PS51186"/>
    </source>
</evidence>
<dbReference type="STRING" id="1201294.BN140_1136"/>
<dbReference type="HOGENOM" id="CLU_1387582_0_0_2"/>
<evidence type="ECO:0000256" key="3">
    <source>
        <dbReference type="ARBA" id="ARBA00022679"/>
    </source>
</evidence>
<dbReference type="EMBL" id="HE964772">
    <property type="protein sequence ID" value="CCJ36059.1"/>
    <property type="molecule type" value="Genomic_DNA"/>
</dbReference>
<dbReference type="RefSeq" id="WP_014867035.1">
    <property type="nucleotide sequence ID" value="NC_018227.2"/>
</dbReference>
<comment type="catalytic activity">
    <reaction evidence="5">
        <text>glycyl-tRNA(Gly) + acetyl-CoA = N-acetylglycyl-tRNA(Gly) + CoA + H(+)</text>
        <dbReference type="Rhea" id="RHEA:81867"/>
        <dbReference type="Rhea" id="RHEA-COMP:9683"/>
        <dbReference type="Rhea" id="RHEA-COMP:19766"/>
        <dbReference type="ChEBI" id="CHEBI:15378"/>
        <dbReference type="ChEBI" id="CHEBI:57287"/>
        <dbReference type="ChEBI" id="CHEBI:57288"/>
        <dbReference type="ChEBI" id="CHEBI:78522"/>
        <dbReference type="ChEBI" id="CHEBI:232036"/>
    </reaction>
</comment>
<evidence type="ECO:0000256" key="5">
    <source>
        <dbReference type="ARBA" id="ARBA00049880"/>
    </source>
</evidence>
<dbReference type="Pfam" id="PF00583">
    <property type="entry name" value="Acetyltransf_1"/>
    <property type="match status" value="1"/>
</dbReference>
<dbReference type="Proteomes" id="UP000009007">
    <property type="component" value="Chromosome I"/>
</dbReference>
<proteinExistence type="predicted"/>
<dbReference type="AlphaFoldDB" id="I7LMA0"/>
<keyword evidence="8" id="KW-1185">Reference proteome</keyword>
<dbReference type="PROSITE" id="PS51186">
    <property type="entry name" value="GNAT"/>
    <property type="match status" value="1"/>
</dbReference>
<feature type="domain" description="N-acetyltransferase" evidence="6">
    <location>
        <begin position="10"/>
        <end position="174"/>
    </location>
</feature>
<accession>I7LMA0</accession>
<dbReference type="InterPro" id="IPR000182">
    <property type="entry name" value="GNAT_dom"/>
</dbReference>
<dbReference type="SUPFAM" id="SSF55729">
    <property type="entry name" value="Acyl-CoA N-acyltransferases (Nat)"/>
    <property type="match status" value="1"/>
</dbReference>
<name>I7LMA0_METBM</name>
<evidence type="ECO:0000313" key="8">
    <source>
        <dbReference type="Proteomes" id="UP000009007"/>
    </source>
</evidence>
<keyword evidence="1" id="KW-0678">Repressor</keyword>